<name>A0A5C8FAP0_BRAPL</name>
<protein>
    <submittedName>
        <fullName evidence="3">Transcriptional regulator</fullName>
    </submittedName>
</protein>
<dbReference type="PANTHER" id="PTHR35568:SF1">
    <property type="entry name" value="TRANSCRIPTIONAL REGULATOR DAUR"/>
    <property type="match status" value="1"/>
</dbReference>
<dbReference type="Pfam" id="PF13309">
    <property type="entry name" value="HTH_22"/>
    <property type="match status" value="1"/>
</dbReference>
<evidence type="ECO:0000259" key="2">
    <source>
        <dbReference type="Pfam" id="PF13309"/>
    </source>
</evidence>
<feature type="domain" description="Transcriptional regulator DauR-like HTH" evidence="2">
    <location>
        <begin position="149"/>
        <end position="208"/>
    </location>
</feature>
<evidence type="ECO:0000313" key="3">
    <source>
        <dbReference type="EMBL" id="TXJ46833.1"/>
    </source>
</evidence>
<dbReference type="InterPro" id="IPR039446">
    <property type="entry name" value="DauR-like"/>
</dbReference>
<reference evidence="3 4" key="1">
    <citation type="journal article" date="1992" name="Lakartidningen">
        <title>[Penicillin V and not amoxicillin is the first choice preparation in acute otitis].</title>
        <authorList>
            <person name="Kamme C."/>
            <person name="Lundgren K."/>
            <person name="Prellner K."/>
        </authorList>
    </citation>
    <scope>NUCLEOTIDE SEQUENCE [LARGE SCALE GENOMIC DNA]</scope>
    <source>
        <strain evidence="3 4">PC5538III-hc</strain>
    </source>
</reference>
<dbReference type="OrthoDB" id="9796595at2"/>
<dbReference type="EMBL" id="SAXY01000010">
    <property type="protein sequence ID" value="TXJ46833.1"/>
    <property type="molecule type" value="Genomic_DNA"/>
</dbReference>
<evidence type="ECO:0000259" key="1">
    <source>
        <dbReference type="Pfam" id="PF08348"/>
    </source>
</evidence>
<organism evidence="3 4">
    <name type="scientific">Brachyspira pilosicoli</name>
    <name type="common">Serpulina pilosicoli</name>
    <dbReference type="NCBI Taxonomy" id="52584"/>
    <lineage>
        <taxon>Bacteria</taxon>
        <taxon>Pseudomonadati</taxon>
        <taxon>Spirochaetota</taxon>
        <taxon>Spirochaetia</taxon>
        <taxon>Brachyspirales</taxon>
        <taxon>Brachyspiraceae</taxon>
        <taxon>Brachyspira</taxon>
    </lineage>
</organism>
<feature type="domain" description="YheO-like" evidence="1">
    <location>
        <begin position="11"/>
        <end position="118"/>
    </location>
</feature>
<proteinExistence type="predicted"/>
<gene>
    <name evidence="3" type="ORF">EPJ72_01040</name>
</gene>
<comment type="caution">
    <text evidence="3">The sequence shown here is derived from an EMBL/GenBank/DDBJ whole genome shotgun (WGS) entry which is preliminary data.</text>
</comment>
<evidence type="ECO:0000313" key="4">
    <source>
        <dbReference type="Proteomes" id="UP000323176"/>
    </source>
</evidence>
<accession>A0A5C8FAP0</accession>
<sequence length="212" mass="23988">MKTIKDILPLLEDIITGLGKQFGERCEFVIHDYSEYFDSTIVAIVNGEVTNRKVGMGGTNIGLKVLQTSEEPNGKFNYITQTLDGHFLRSSTIYLKNDKGEVIGSLCVNLDITELLTTSKILEKICMSKEINNEKIDTIITNTEDLLINLIQESINYIGVPVANMTRNEKIKGIQYLNKRGAMRIKNASNIIAKYYDISKYSVYNYINKIDQ</sequence>
<dbReference type="PANTHER" id="PTHR35568">
    <property type="entry name" value="TRANSCRIPTIONAL REGULATOR DAUR"/>
    <property type="match status" value="1"/>
</dbReference>
<dbReference type="Proteomes" id="UP000323176">
    <property type="component" value="Unassembled WGS sequence"/>
</dbReference>
<dbReference type="Pfam" id="PF08348">
    <property type="entry name" value="PAS_6"/>
    <property type="match status" value="1"/>
</dbReference>
<dbReference type="InterPro" id="IPR039445">
    <property type="entry name" value="DauR-like_HTH"/>
</dbReference>
<dbReference type="AlphaFoldDB" id="A0A5C8FAP0"/>
<dbReference type="InterPro" id="IPR013559">
    <property type="entry name" value="YheO"/>
</dbReference>